<reference evidence="2" key="2">
    <citation type="submission" date="2020-02" db="EMBL/GenBank/DDBJ databases">
        <title>Using affinity propagation clustering for identifying bacterial clades and subclades with whole-genome sequences of Francisella tularensis.</title>
        <authorList>
            <person name="Homeier-Bachmann T."/>
            <person name="Abdel-Glil M.Y."/>
            <person name="Hackbart A."/>
            <person name="Hotzel H."/>
            <person name="Tomaso H."/>
        </authorList>
    </citation>
    <scope>NUCLEOTIDE SEQUENCE</scope>
    <source>
        <strain evidence="2">15T0085</strain>
        <strain evidence="1">17T1429</strain>
    </source>
</reference>
<dbReference type="InterPro" id="IPR011990">
    <property type="entry name" value="TPR-like_helical_dom_sf"/>
</dbReference>
<name>A0A0B6DS84_FRATU</name>
<sequence length="85" mass="9823">MALAYIYKTQGQIEQANQYLALSAEIDNTEAMFFLGKSYLASNQPYYVETNQKKAFYWLNKAAQNGNIEAMKLICDNNLYSKYKD</sequence>
<dbReference type="EMBL" id="JAAGKH010000112">
    <property type="protein sequence ID" value="NDR89711.1"/>
    <property type="molecule type" value="Genomic_DNA"/>
</dbReference>
<gene>
    <name evidence="2" type="ORF">FWI86_01785</name>
    <name evidence="1" type="ORF">FWJ04_09220</name>
</gene>
<dbReference type="EMBL" id="JAAGJP010000007">
    <property type="protein sequence ID" value="NDS67865.1"/>
    <property type="molecule type" value="Genomic_DNA"/>
</dbReference>
<organism evidence="2">
    <name type="scientific">Francisella tularensis subsp. holarctica</name>
    <dbReference type="NCBI Taxonomy" id="119857"/>
    <lineage>
        <taxon>Bacteria</taxon>
        <taxon>Pseudomonadati</taxon>
        <taxon>Pseudomonadota</taxon>
        <taxon>Gammaproteobacteria</taxon>
        <taxon>Thiotrichales</taxon>
        <taxon>Francisellaceae</taxon>
        <taxon>Francisella</taxon>
    </lineage>
</organism>
<comment type="caution">
    <text evidence="2">The sequence shown here is derived from an EMBL/GenBank/DDBJ whole genome shotgun (WGS) entry which is preliminary data.</text>
</comment>
<dbReference type="Gene3D" id="1.25.40.10">
    <property type="entry name" value="Tetratricopeptide repeat domain"/>
    <property type="match status" value="1"/>
</dbReference>
<dbReference type="Pfam" id="PF08238">
    <property type="entry name" value="Sel1"/>
    <property type="match status" value="1"/>
</dbReference>
<dbReference type="InterPro" id="IPR006597">
    <property type="entry name" value="Sel1-like"/>
</dbReference>
<dbReference type="SMART" id="SM00671">
    <property type="entry name" value="SEL1"/>
    <property type="match status" value="1"/>
</dbReference>
<dbReference type="SUPFAM" id="SSF81901">
    <property type="entry name" value="HCP-like"/>
    <property type="match status" value="1"/>
</dbReference>
<dbReference type="AlphaFoldDB" id="A0A0B6DS84"/>
<reference evidence="2" key="1">
    <citation type="submission" date="2019-08" db="EMBL/GenBank/DDBJ databases">
        <authorList>
            <person name="Busch A."/>
        </authorList>
    </citation>
    <scope>NUCLEOTIDE SEQUENCE</scope>
    <source>
        <strain evidence="2">15T0085</strain>
        <strain evidence="1">17T1429</strain>
    </source>
</reference>
<dbReference type="KEGG" id="ftc:DA46_1565"/>
<evidence type="ECO:0000313" key="1">
    <source>
        <dbReference type="EMBL" id="NDR89711.1"/>
    </source>
</evidence>
<dbReference type="HOGENOM" id="CLU_192135_0_0_6"/>
<dbReference type="KEGG" id="ftv:CH67_1581"/>
<evidence type="ECO:0000313" key="2">
    <source>
        <dbReference type="EMBL" id="NDS67865.1"/>
    </source>
</evidence>
<protein>
    <submittedName>
        <fullName evidence="2">Uncharacterized protein</fullName>
    </submittedName>
</protein>
<accession>A0A0B6DS84</accession>
<dbReference type="RefSeq" id="WP_010030467.1">
    <property type="nucleotide sequence ID" value="NZ_CP009693.1"/>
</dbReference>
<proteinExistence type="predicted"/>